<keyword evidence="2" id="KW-1185">Reference proteome</keyword>
<accession>A0ABP9VK68</accession>
<dbReference type="EMBL" id="BAABRN010000146">
    <property type="protein sequence ID" value="GAA5504513.1"/>
    <property type="molecule type" value="Genomic_DNA"/>
</dbReference>
<comment type="caution">
    <text evidence="1">The sequence shown here is derived from an EMBL/GenBank/DDBJ whole genome shotgun (WGS) entry which is preliminary data.</text>
</comment>
<name>A0ABP9VK68_9DEIO</name>
<reference evidence="1 2" key="1">
    <citation type="submission" date="2024-02" db="EMBL/GenBank/DDBJ databases">
        <title>Deinococcus xinjiangensis NBRC 107630.</title>
        <authorList>
            <person name="Ichikawa N."/>
            <person name="Katano-Makiyama Y."/>
            <person name="Hidaka K."/>
        </authorList>
    </citation>
    <scope>NUCLEOTIDE SEQUENCE [LARGE SCALE GENOMIC DNA]</scope>
    <source>
        <strain evidence="1 2">NBRC 107630</strain>
    </source>
</reference>
<organism evidence="1 2">
    <name type="scientific">Deinococcus xinjiangensis</name>
    <dbReference type="NCBI Taxonomy" id="457454"/>
    <lineage>
        <taxon>Bacteria</taxon>
        <taxon>Thermotogati</taxon>
        <taxon>Deinococcota</taxon>
        <taxon>Deinococci</taxon>
        <taxon>Deinococcales</taxon>
        <taxon>Deinococcaceae</taxon>
        <taxon>Deinococcus</taxon>
    </lineage>
</organism>
<evidence type="ECO:0000313" key="2">
    <source>
        <dbReference type="Proteomes" id="UP001458946"/>
    </source>
</evidence>
<evidence type="ECO:0008006" key="3">
    <source>
        <dbReference type="Google" id="ProtNLM"/>
    </source>
</evidence>
<evidence type="ECO:0000313" key="1">
    <source>
        <dbReference type="EMBL" id="GAA5504513.1"/>
    </source>
</evidence>
<dbReference type="RefSeq" id="WP_353544475.1">
    <property type="nucleotide sequence ID" value="NZ_BAABRN010000146.1"/>
</dbReference>
<protein>
    <recommendedName>
        <fullName evidence="3">HTH cro/C1-type domain-containing protein</fullName>
    </recommendedName>
</protein>
<sequence>MMQVEWRLRDYLNSKGISAYRLAKAIPHVRQATIYRLTAEDAPQSVSFDVLSQVISGLRSITGQDITPNDLISVVERPDSSERYLDAAPDRAALTGTVQKLKRRGPPAPLAQPTDMTLLVAELRGKEQ</sequence>
<gene>
    <name evidence="1" type="ORF">Dxin01_04288</name>
</gene>
<dbReference type="Proteomes" id="UP001458946">
    <property type="component" value="Unassembled WGS sequence"/>
</dbReference>
<proteinExistence type="predicted"/>